<organism evidence="2 3">
    <name type="scientific">Platanthera zijinensis</name>
    <dbReference type="NCBI Taxonomy" id="2320716"/>
    <lineage>
        <taxon>Eukaryota</taxon>
        <taxon>Viridiplantae</taxon>
        <taxon>Streptophyta</taxon>
        <taxon>Embryophyta</taxon>
        <taxon>Tracheophyta</taxon>
        <taxon>Spermatophyta</taxon>
        <taxon>Magnoliopsida</taxon>
        <taxon>Liliopsida</taxon>
        <taxon>Asparagales</taxon>
        <taxon>Orchidaceae</taxon>
        <taxon>Orchidoideae</taxon>
        <taxon>Orchideae</taxon>
        <taxon>Orchidinae</taxon>
        <taxon>Platanthera</taxon>
    </lineage>
</organism>
<dbReference type="AlphaFoldDB" id="A0AAP0BQC3"/>
<gene>
    <name evidence="2" type="ORF">KSP39_PZI007258</name>
</gene>
<name>A0AAP0BQC3_9ASPA</name>
<evidence type="ECO:0000313" key="2">
    <source>
        <dbReference type="EMBL" id="KAK8946883.1"/>
    </source>
</evidence>
<evidence type="ECO:0000256" key="1">
    <source>
        <dbReference type="SAM" id="Coils"/>
    </source>
</evidence>
<comment type="caution">
    <text evidence="2">The sequence shown here is derived from an EMBL/GenBank/DDBJ whole genome shotgun (WGS) entry which is preliminary data.</text>
</comment>
<dbReference type="EMBL" id="JBBWWQ010000005">
    <property type="protein sequence ID" value="KAK8946883.1"/>
    <property type="molecule type" value="Genomic_DNA"/>
</dbReference>
<keyword evidence="3" id="KW-1185">Reference proteome</keyword>
<feature type="coiled-coil region" evidence="1">
    <location>
        <begin position="225"/>
        <end position="259"/>
    </location>
</feature>
<protein>
    <submittedName>
        <fullName evidence="2">Uncharacterized protein</fullName>
    </submittedName>
</protein>
<evidence type="ECO:0000313" key="3">
    <source>
        <dbReference type="Proteomes" id="UP001418222"/>
    </source>
</evidence>
<reference evidence="2 3" key="1">
    <citation type="journal article" date="2022" name="Nat. Plants">
        <title>Genomes of leafy and leafless Platanthera orchids illuminate the evolution of mycoheterotrophy.</title>
        <authorList>
            <person name="Li M.H."/>
            <person name="Liu K.W."/>
            <person name="Li Z."/>
            <person name="Lu H.C."/>
            <person name="Ye Q.L."/>
            <person name="Zhang D."/>
            <person name="Wang J.Y."/>
            <person name="Li Y.F."/>
            <person name="Zhong Z.M."/>
            <person name="Liu X."/>
            <person name="Yu X."/>
            <person name="Liu D.K."/>
            <person name="Tu X.D."/>
            <person name="Liu B."/>
            <person name="Hao Y."/>
            <person name="Liao X.Y."/>
            <person name="Jiang Y.T."/>
            <person name="Sun W.H."/>
            <person name="Chen J."/>
            <person name="Chen Y.Q."/>
            <person name="Ai Y."/>
            <person name="Zhai J.W."/>
            <person name="Wu S.S."/>
            <person name="Zhou Z."/>
            <person name="Hsiao Y.Y."/>
            <person name="Wu W.L."/>
            <person name="Chen Y.Y."/>
            <person name="Lin Y.F."/>
            <person name="Hsu J.L."/>
            <person name="Li C.Y."/>
            <person name="Wang Z.W."/>
            <person name="Zhao X."/>
            <person name="Zhong W.Y."/>
            <person name="Ma X.K."/>
            <person name="Ma L."/>
            <person name="Huang J."/>
            <person name="Chen G.Z."/>
            <person name="Huang M.Z."/>
            <person name="Huang L."/>
            <person name="Peng D.H."/>
            <person name="Luo Y.B."/>
            <person name="Zou S.Q."/>
            <person name="Chen S.P."/>
            <person name="Lan S."/>
            <person name="Tsai W.C."/>
            <person name="Van de Peer Y."/>
            <person name="Liu Z.J."/>
        </authorList>
    </citation>
    <scope>NUCLEOTIDE SEQUENCE [LARGE SCALE GENOMIC DNA]</scope>
    <source>
        <strain evidence="2">Lor287</strain>
    </source>
</reference>
<proteinExistence type="predicted"/>
<sequence>MSDLDLELQFANLQLNDVRKVLVQTEAEKDSLIEEKSAILIKINESDMAVHALRAQIEEVESEKSQLQLEMSHLDHEIQYANLQFTDVKHAFVQTELEKNLLVEEKFNLLSKMSNLDHEIQFANLQLTDVRNALLQTKFGRNSLFQGKSGFLRKMNEDGVVIDSLKAQVKELEIEESHFLQKISNLDLEIQSAKLQLINIKTALLTVEDEKKALISGNSVVESKLLEAEFMKEKLQAEMRELNHRNSTLLSKIDEIEKNVLLELRCTCEQGTLNKT</sequence>
<dbReference type="Proteomes" id="UP001418222">
    <property type="component" value="Unassembled WGS sequence"/>
</dbReference>
<accession>A0AAP0BQC3</accession>
<feature type="coiled-coil region" evidence="1">
    <location>
        <begin position="8"/>
        <end position="77"/>
    </location>
</feature>
<keyword evidence="1" id="KW-0175">Coiled coil</keyword>